<accession>A0ABD6EZ08</accession>
<keyword evidence="2" id="KW-0560">Oxidoreductase</keyword>
<evidence type="ECO:0000313" key="8">
    <source>
        <dbReference type="Proteomes" id="UP001608902"/>
    </source>
</evidence>
<dbReference type="AlphaFoldDB" id="A0ABD6EZ08"/>
<dbReference type="GO" id="GO:0006537">
    <property type="term" value="P:glutamate biosynthetic process"/>
    <property type="evidence" value="ECO:0007669"/>
    <property type="project" value="UniProtKB-KW"/>
</dbReference>
<comment type="caution">
    <text evidence="7">The sequence shown here is derived from an EMBL/GenBank/DDBJ whole genome shotgun (WGS) entry which is preliminary data.</text>
</comment>
<comment type="pathway">
    <text evidence="4">Amino-acid biosynthesis.</text>
</comment>
<name>A0ABD6EZ08_9BILA</name>
<dbReference type="SUPFAM" id="SSF51971">
    <property type="entry name" value="Nucleotide-binding domain"/>
    <property type="match status" value="2"/>
</dbReference>
<gene>
    <name evidence="7" type="ORF">AB6A40_008656</name>
</gene>
<dbReference type="Proteomes" id="UP001608902">
    <property type="component" value="Unassembled WGS sequence"/>
</dbReference>
<dbReference type="InterPro" id="IPR036188">
    <property type="entry name" value="FAD/NAD-bd_sf"/>
</dbReference>
<evidence type="ECO:0000256" key="1">
    <source>
        <dbReference type="ARBA" id="ARBA00022605"/>
    </source>
</evidence>
<reference evidence="7 8" key="1">
    <citation type="submission" date="2024-08" db="EMBL/GenBank/DDBJ databases">
        <title>Gnathostoma spinigerum genome.</title>
        <authorList>
            <person name="Gonzalez-Bertolin B."/>
            <person name="Monzon S."/>
            <person name="Zaballos A."/>
            <person name="Jimenez P."/>
            <person name="Dekumyoy P."/>
            <person name="Varona S."/>
            <person name="Cuesta I."/>
            <person name="Sumanam S."/>
            <person name="Adisakwattana P."/>
            <person name="Gasser R.B."/>
            <person name="Hernandez-Gonzalez A."/>
            <person name="Young N.D."/>
            <person name="Perteguer M.J."/>
        </authorList>
    </citation>
    <scope>NUCLEOTIDE SEQUENCE [LARGE SCALE GENOMIC DNA]</scope>
    <source>
        <strain evidence="7">AL3</strain>
        <tissue evidence="7">Liver</tissue>
    </source>
</reference>
<dbReference type="Pfam" id="PF14691">
    <property type="entry name" value="Fer4_20"/>
    <property type="match status" value="1"/>
</dbReference>
<feature type="domain" description="Dihydroprymidine dehydrogenase" evidence="6">
    <location>
        <begin position="9"/>
        <end position="118"/>
    </location>
</feature>
<dbReference type="InterPro" id="IPR009051">
    <property type="entry name" value="Helical_ferredxn"/>
</dbReference>
<organism evidence="7 8">
    <name type="scientific">Gnathostoma spinigerum</name>
    <dbReference type="NCBI Taxonomy" id="75299"/>
    <lineage>
        <taxon>Eukaryota</taxon>
        <taxon>Metazoa</taxon>
        <taxon>Ecdysozoa</taxon>
        <taxon>Nematoda</taxon>
        <taxon>Chromadorea</taxon>
        <taxon>Rhabditida</taxon>
        <taxon>Spirurina</taxon>
        <taxon>Gnathostomatomorpha</taxon>
        <taxon>Gnathostomatoidea</taxon>
        <taxon>Gnathostomatidae</taxon>
        <taxon>Gnathostoma</taxon>
    </lineage>
</organism>
<evidence type="ECO:0000256" key="3">
    <source>
        <dbReference type="ARBA" id="ARBA00023164"/>
    </source>
</evidence>
<dbReference type="Gene3D" id="3.50.50.60">
    <property type="entry name" value="FAD/NAD(P)-binding domain"/>
    <property type="match status" value="2"/>
</dbReference>
<dbReference type="EMBL" id="JBGFUD010008198">
    <property type="protein sequence ID" value="MFH4981947.1"/>
    <property type="molecule type" value="Genomic_DNA"/>
</dbReference>
<dbReference type="InterPro" id="IPR028261">
    <property type="entry name" value="DPD_II"/>
</dbReference>
<evidence type="ECO:0000259" key="6">
    <source>
        <dbReference type="Pfam" id="PF14691"/>
    </source>
</evidence>
<feature type="domain" description="FAD/NAD(P)-binding" evidence="5">
    <location>
        <begin position="133"/>
        <end position="306"/>
    </location>
</feature>
<dbReference type="Gene3D" id="1.10.1060.10">
    <property type="entry name" value="Alpha-helical ferredoxin"/>
    <property type="match status" value="1"/>
</dbReference>
<dbReference type="InterPro" id="IPR051394">
    <property type="entry name" value="Glutamate_Synthase"/>
</dbReference>
<evidence type="ECO:0000259" key="5">
    <source>
        <dbReference type="Pfam" id="PF07992"/>
    </source>
</evidence>
<proteinExistence type="predicted"/>
<dbReference type="InterPro" id="IPR023753">
    <property type="entry name" value="FAD/NAD-binding_dom"/>
</dbReference>
<dbReference type="InterPro" id="IPR006005">
    <property type="entry name" value="Glut_synth_ssu1"/>
</dbReference>
<dbReference type="NCBIfam" id="TIGR01317">
    <property type="entry name" value="GOGAT_sm_gam"/>
    <property type="match status" value="1"/>
</dbReference>
<dbReference type="SUPFAM" id="SSF46548">
    <property type="entry name" value="alpha-helical ferredoxin"/>
    <property type="match status" value="1"/>
</dbReference>
<dbReference type="GO" id="GO:0016491">
    <property type="term" value="F:oxidoreductase activity"/>
    <property type="evidence" value="ECO:0007669"/>
    <property type="project" value="UniProtKB-KW"/>
</dbReference>
<evidence type="ECO:0000256" key="2">
    <source>
        <dbReference type="ARBA" id="ARBA00023002"/>
    </source>
</evidence>
<keyword evidence="1" id="KW-0028">Amino-acid biosynthesis</keyword>
<evidence type="ECO:0008006" key="9">
    <source>
        <dbReference type="Google" id="ProtNLM"/>
    </source>
</evidence>
<keyword evidence="8" id="KW-1185">Reference proteome</keyword>
<protein>
    <recommendedName>
        <fullName evidence="9">Glutamate synthase</fullName>
    </recommendedName>
</protein>
<dbReference type="PRINTS" id="PR00419">
    <property type="entry name" value="ADXRDTASE"/>
</dbReference>
<dbReference type="PANTHER" id="PTHR43100">
    <property type="entry name" value="GLUTAMATE SYNTHASE [NADPH] SMALL CHAIN"/>
    <property type="match status" value="1"/>
</dbReference>
<dbReference type="PANTHER" id="PTHR43100:SF1">
    <property type="entry name" value="GLUTAMATE SYNTHASE [NADPH] SMALL CHAIN"/>
    <property type="match status" value="1"/>
</dbReference>
<sequence length="488" mass="54554">MYRPVDERIKDWDEVTDYEKVRSNIREQAARCMDCGVPFCQGYSGCPLGNIIPKWNDYVFRKNWRQALEQLLQTNNFPEFTGRVCPAPCEGACCLGINSPPVTIKSIECAIIDYAFLQGWMEPQKPTLSTGKRIAIIGSGPSGMAAAAQLNKVGHTVVVYERKNRVGGLLRYGIPTMKLDKFVVDRRVKLMEAEGVRFLTNTEIGKDVPADFLLKDNDAILICTGSTTPRDLPVENRDAKGICFAMEFLEKSQKRRAGDNEPWEGLDARDKRVIVLGGGDTATDCIATCNRLGARSVQAFEIMPQPPEERSLNNPWPQWPLIFRIDYGHEECQTIDGRDPRKFSISTKRFVAAENSAGIRVLTGLETVQVEWYYDESGTRKMREVEGSMTTYPCDLCILAMGFIGPEKTAIEQLSLKTDARSNIVTDTDRYNTSQAKVFAAGDCRRGQSLVVWAIHEGRQAARQVDRYLMGRTTLAGHGGMVLGPVNR</sequence>
<dbReference type="Pfam" id="PF07992">
    <property type="entry name" value="Pyr_redox_2"/>
    <property type="match status" value="2"/>
</dbReference>
<evidence type="ECO:0000256" key="4">
    <source>
        <dbReference type="ARBA" id="ARBA00029440"/>
    </source>
</evidence>
<keyword evidence="3" id="KW-0314">Glutamate biosynthesis</keyword>
<evidence type="ECO:0000313" key="7">
    <source>
        <dbReference type="EMBL" id="MFH4981947.1"/>
    </source>
</evidence>
<feature type="domain" description="FAD/NAD(P)-binding" evidence="5">
    <location>
        <begin position="357"/>
        <end position="458"/>
    </location>
</feature>